<comment type="similarity">
    <text evidence="2 6">Belongs to the drug/metabolite transporter (DMT) superfamily. Plant drug/metabolite exporter (P-DME) (TC 2.A.7.4) family.</text>
</comment>
<dbReference type="GO" id="GO:0022857">
    <property type="term" value="F:transmembrane transporter activity"/>
    <property type="evidence" value="ECO:0007669"/>
    <property type="project" value="InterPro"/>
</dbReference>
<feature type="transmembrane region" description="Helical" evidence="6">
    <location>
        <begin position="285"/>
        <end position="306"/>
    </location>
</feature>
<dbReference type="InterPro" id="IPR037185">
    <property type="entry name" value="EmrE-like"/>
</dbReference>
<feature type="transmembrane region" description="Helical" evidence="6">
    <location>
        <begin position="221"/>
        <end position="241"/>
    </location>
</feature>
<evidence type="ECO:0000256" key="1">
    <source>
        <dbReference type="ARBA" id="ARBA00004141"/>
    </source>
</evidence>
<gene>
    <name evidence="8" type="ORF">Sango_2160500</name>
</gene>
<dbReference type="GO" id="GO:0016020">
    <property type="term" value="C:membrane"/>
    <property type="evidence" value="ECO:0007669"/>
    <property type="project" value="UniProtKB-SubCell"/>
</dbReference>
<comment type="caution">
    <text evidence="8">The sequence shown here is derived from an EMBL/GenBank/DDBJ whole genome shotgun (WGS) entry which is preliminary data.</text>
</comment>
<evidence type="ECO:0000256" key="2">
    <source>
        <dbReference type="ARBA" id="ARBA00007635"/>
    </source>
</evidence>
<reference evidence="8" key="2">
    <citation type="journal article" date="2024" name="Plant">
        <title>Genomic evolution and insights into agronomic trait innovations of Sesamum species.</title>
        <authorList>
            <person name="Miao H."/>
            <person name="Wang L."/>
            <person name="Qu L."/>
            <person name="Liu H."/>
            <person name="Sun Y."/>
            <person name="Le M."/>
            <person name="Wang Q."/>
            <person name="Wei S."/>
            <person name="Zheng Y."/>
            <person name="Lin W."/>
            <person name="Duan Y."/>
            <person name="Cao H."/>
            <person name="Xiong S."/>
            <person name="Wang X."/>
            <person name="Wei L."/>
            <person name="Li C."/>
            <person name="Ma Q."/>
            <person name="Ju M."/>
            <person name="Zhao R."/>
            <person name="Li G."/>
            <person name="Mu C."/>
            <person name="Tian Q."/>
            <person name="Mei H."/>
            <person name="Zhang T."/>
            <person name="Gao T."/>
            <person name="Zhang H."/>
        </authorList>
    </citation>
    <scope>NUCLEOTIDE SEQUENCE</scope>
    <source>
        <strain evidence="8">K16</strain>
    </source>
</reference>
<evidence type="ECO:0000313" key="9">
    <source>
        <dbReference type="Proteomes" id="UP001289374"/>
    </source>
</evidence>
<feature type="domain" description="EamA" evidence="7">
    <location>
        <begin position="191"/>
        <end position="329"/>
    </location>
</feature>
<reference evidence="8" key="1">
    <citation type="submission" date="2020-06" db="EMBL/GenBank/DDBJ databases">
        <authorList>
            <person name="Li T."/>
            <person name="Hu X."/>
            <person name="Zhang T."/>
            <person name="Song X."/>
            <person name="Zhang H."/>
            <person name="Dai N."/>
            <person name="Sheng W."/>
            <person name="Hou X."/>
            <person name="Wei L."/>
        </authorList>
    </citation>
    <scope>NUCLEOTIDE SEQUENCE</scope>
    <source>
        <strain evidence="8">K16</strain>
        <tissue evidence="8">Leaf</tissue>
    </source>
</reference>
<dbReference type="EMBL" id="JACGWL010000012">
    <property type="protein sequence ID" value="KAK4390972.1"/>
    <property type="molecule type" value="Genomic_DNA"/>
</dbReference>
<dbReference type="SUPFAM" id="SSF103481">
    <property type="entry name" value="Multidrug resistance efflux transporter EmrE"/>
    <property type="match status" value="2"/>
</dbReference>
<evidence type="ECO:0000256" key="5">
    <source>
        <dbReference type="ARBA" id="ARBA00023136"/>
    </source>
</evidence>
<feature type="transmembrane region" description="Helical" evidence="6">
    <location>
        <begin position="51"/>
        <end position="68"/>
    </location>
</feature>
<feature type="transmembrane region" description="Helical" evidence="6">
    <location>
        <begin position="253"/>
        <end position="278"/>
    </location>
</feature>
<dbReference type="InterPro" id="IPR000620">
    <property type="entry name" value="EamA_dom"/>
</dbReference>
<keyword evidence="4 6" id="KW-1133">Transmembrane helix</keyword>
<comment type="subcellular location">
    <subcellularLocation>
        <location evidence="1 6">Membrane</location>
        <topology evidence="1 6">Multi-pass membrane protein</topology>
    </subcellularLocation>
</comment>
<accession>A0AAE1WCY5</accession>
<sequence>MKGSVMMRCRMGMHKHMPLIAMLFAQFIYAAMYLLSKAAISSGIRPSVFVVYRQAIATLVLAPFAYFFERKESPPLTWNLICKIFIVSTCGLTMTLNLHYIGLNYISATFATAVSNTIPTMVFIIAVLLRIEKLGLRERHGWAKVLGTAVGLSGAMVYTFYKGPPLHSSHHNEASAAAASSSKTHTKEWIKGALIMITSNLTWALWLIMQNPILKIYPARLRLTTLQCCFCCLTTAIYGAIVERNIESWKLGWNVNLLAIAYCGIVVTSISYSLLVWVMEKRGPVFPAIFSPLPLLMTAIFSAIFFHETLHWGSVLGGALLVGGLYCFLWGKNKEAQQKLDGPKEEAHLESIVSSNSTNHTHEKETCP</sequence>
<organism evidence="8 9">
    <name type="scientific">Sesamum angolense</name>
    <dbReference type="NCBI Taxonomy" id="2727404"/>
    <lineage>
        <taxon>Eukaryota</taxon>
        <taxon>Viridiplantae</taxon>
        <taxon>Streptophyta</taxon>
        <taxon>Embryophyta</taxon>
        <taxon>Tracheophyta</taxon>
        <taxon>Spermatophyta</taxon>
        <taxon>Magnoliopsida</taxon>
        <taxon>eudicotyledons</taxon>
        <taxon>Gunneridae</taxon>
        <taxon>Pentapetalae</taxon>
        <taxon>asterids</taxon>
        <taxon>lamiids</taxon>
        <taxon>Lamiales</taxon>
        <taxon>Pedaliaceae</taxon>
        <taxon>Sesamum</taxon>
    </lineage>
</organism>
<dbReference type="AlphaFoldDB" id="A0AAE1WCY5"/>
<feature type="transmembrane region" description="Helical" evidence="6">
    <location>
        <begin position="106"/>
        <end position="129"/>
    </location>
</feature>
<evidence type="ECO:0000256" key="3">
    <source>
        <dbReference type="ARBA" id="ARBA00022692"/>
    </source>
</evidence>
<keyword evidence="5 6" id="KW-0472">Membrane</keyword>
<dbReference type="Proteomes" id="UP001289374">
    <property type="component" value="Unassembled WGS sequence"/>
</dbReference>
<feature type="transmembrane region" description="Helical" evidence="6">
    <location>
        <begin position="189"/>
        <end position="209"/>
    </location>
</feature>
<evidence type="ECO:0000259" key="7">
    <source>
        <dbReference type="Pfam" id="PF00892"/>
    </source>
</evidence>
<feature type="transmembrane region" description="Helical" evidence="6">
    <location>
        <begin position="312"/>
        <end position="331"/>
    </location>
</feature>
<protein>
    <recommendedName>
        <fullName evidence="6">WAT1-related protein</fullName>
    </recommendedName>
</protein>
<dbReference type="Pfam" id="PF00892">
    <property type="entry name" value="EamA"/>
    <property type="match status" value="2"/>
</dbReference>
<evidence type="ECO:0000256" key="4">
    <source>
        <dbReference type="ARBA" id="ARBA00022989"/>
    </source>
</evidence>
<name>A0AAE1WCY5_9LAMI</name>
<evidence type="ECO:0000313" key="8">
    <source>
        <dbReference type="EMBL" id="KAK4390972.1"/>
    </source>
</evidence>
<feature type="transmembrane region" description="Helical" evidence="6">
    <location>
        <begin position="80"/>
        <end position="100"/>
    </location>
</feature>
<dbReference type="PANTHER" id="PTHR31218">
    <property type="entry name" value="WAT1-RELATED PROTEIN"/>
    <property type="match status" value="1"/>
</dbReference>
<keyword evidence="9" id="KW-1185">Reference proteome</keyword>
<feature type="domain" description="EamA" evidence="7">
    <location>
        <begin position="19"/>
        <end position="157"/>
    </location>
</feature>
<keyword evidence="3 6" id="KW-0812">Transmembrane</keyword>
<proteinExistence type="inferred from homology"/>
<feature type="transmembrane region" description="Helical" evidence="6">
    <location>
        <begin position="141"/>
        <end position="161"/>
    </location>
</feature>
<evidence type="ECO:0000256" key="6">
    <source>
        <dbReference type="RuleBase" id="RU363077"/>
    </source>
</evidence>
<dbReference type="InterPro" id="IPR030184">
    <property type="entry name" value="WAT1-related"/>
</dbReference>